<keyword evidence="5" id="KW-0418">Kinase</keyword>
<evidence type="ECO:0000256" key="1">
    <source>
        <dbReference type="ARBA" id="ARBA00022553"/>
    </source>
</evidence>
<dbReference type="GO" id="GO:0000160">
    <property type="term" value="P:phosphorelay signal transduction system"/>
    <property type="evidence" value="ECO:0007669"/>
    <property type="project" value="InterPro"/>
</dbReference>
<dbReference type="RefSeq" id="WP_162667776.1">
    <property type="nucleotide sequence ID" value="NZ_LR593886.1"/>
</dbReference>
<dbReference type="PANTHER" id="PTHR44591">
    <property type="entry name" value="STRESS RESPONSE REGULATOR PROTEIN 1"/>
    <property type="match status" value="1"/>
</dbReference>
<dbReference type="Pfam" id="PF00072">
    <property type="entry name" value="Response_reg"/>
    <property type="match status" value="1"/>
</dbReference>
<dbReference type="EMBL" id="LR593886">
    <property type="protein sequence ID" value="VTR92984.1"/>
    <property type="molecule type" value="Genomic_DNA"/>
</dbReference>
<dbReference type="Gene3D" id="3.40.50.2300">
    <property type="match status" value="1"/>
</dbReference>
<dbReference type="Proteomes" id="UP000464178">
    <property type="component" value="Chromosome"/>
</dbReference>
<dbReference type="PROSITE" id="PS50110">
    <property type="entry name" value="RESPONSE_REGULATORY"/>
    <property type="match status" value="1"/>
</dbReference>
<dbReference type="SMART" id="SM00448">
    <property type="entry name" value="REC"/>
    <property type="match status" value="1"/>
</dbReference>
<evidence type="ECO:0000313" key="5">
    <source>
        <dbReference type="EMBL" id="VTR92984.1"/>
    </source>
</evidence>
<feature type="coiled-coil region" evidence="3">
    <location>
        <begin position="146"/>
        <end position="180"/>
    </location>
</feature>
<dbReference type="GO" id="GO:0016301">
    <property type="term" value="F:kinase activity"/>
    <property type="evidence" value="ECO:0007669"/>
    <property type="project" value="UniProtKB-KW"/>
</dbReference>
<keyword evidence="3" id="KW-0175">Coiled coil</keyword>
<name>A0A6P2CYW5_9BACT</name>
<organism evidence="5 6">
    <name type="scientific">Gemmata massiliana</name>
    <dbReference type="NCBI Taxonomy" id="1210884"/>
    <lineage>
        <taxon>Bacteria</taxon>
        <taxon>Pseudomonadati</taxon>
        <taxon>Planctomycetota</taxon>
        <taxon>Planctomycetia</taxon>
        <taxon>Gemmatales</taxon>
        <taxon>Gemmataceae</taxon>
        <taxon>Gemmata</taxon>
    </lineage>
</organism>
<keyword evidence="6" id="KW-1185">Reference proteome</keyword>
<dbReference type="InterPro" id="IPR050595">
    <property type="entry name" value="Bact_response_regulator"/>
</dbReference>
<accession>A0A6P2CYW5</accession>
<evidence type="ECO:0000256" key="3">
    <source>
        <dbReference type="SAM" id="Coils"/>
    </source>
</evidence>
<feature type="domain" description="Response regulatory" evidence="4">
    <location>
        <begin position="10"/>
        <end position="126"/>
    </location>
</feature>
<feature type="modified residue" description="4-aspartylphosphate" evidence="2">
    <location>
        <position position="59"/>
    </location>
</feature>
<dbReference type="PANTHER" id="PTHR44591:SF3">
    <property type="entry name" value="RESPONSE REGULATORY DOMAIN-CONTAINING PROTEIN"/>
    <property type="match status" value="1"/>
</dbReference>
<gene>
    <name evidence="5" type="ORF">SOIL9_47300</name>
</gene>
<dbReference type="InterPro" id="IPR011006">
    <property type="entry name" value="CheY-like_superfamily"/>
</dbReference>
<keyword evidence="5" id="KW-0808">Transferase</keyword>
<dbReference type="InterPro" id="IPR001789">
    <property type="entry name" value="Sig_transdc_resp-reg_receiver"/>
</dbReference>
<evidence type="ECO:0000313" key="6">
    <source>
        <dbReference type="Proteomes" id="UP000464178"/>
    </source>
</evidence>
<proteinExistence type="predicted"/>
<evidence type="ECO:0000259" key="4">
    <source>
        <dbReference type="PROSITE" id="PS50110"/>
    </source>
</evidence>
<sequence>MDTLRPAALRVLVVDDNRDAADTLAMLLELRRYEVRAAYNGTHGLRVAREWVPDCVISDIQMPELDGYALARAVRADPTLAETKLVALSAFSDAGHARRAADAGFDHQITKASDTQELLEVLTVIEEIKKLATQTQELAQQNVELAGQTKQLLREVKEEVKEVKQDVRELKHEVKELKDERNSKKS</sequence>
<dbReference type="AlphaFoldDB" id="A0A6P2CYW5"/>
<dbReference type="SUPFAM" id="SSF52172">
    <property type="entry name" value="CheY-like"/>
    <property type="match status" value="1"/>
</dbReference>
<keyword evidence="1 2" id="KW-0597">Phosphoprotein</keyword>
<reference evidence="5 6" key="1">
    <citation type="submission" date="2019-05" db="EMBL/GenBank/DDBJ databases">
        <authorList>
            <consortium name="Science for Life Laboratories"/>
        </authorList>
    </citation>
    <scope>NUCLEOTIDE SEQUENCE [LARGE SCALE GENOMIC DNA]</scope>
    <source>
        <strain evidence="5">Soil9</strain>
    </source>
</reference>
<protein>
    <recommendedName>
        <fullName evidence="4">Response regulatory domain-containing protein</fullName>
    </recommendedName>
</protein>
<dbReference type="KEGG" id="gms:SOIL9_47300"/>
<evidence type="ECO:0000256" key="2">
    <source>
        <dbReference type="PROSITE-ProRule" id="PRU00169"/>
    </source>
</evidence>